<proteinExistence type="predicted"/>
<dbReference type="AlphaFoldDB" id="A0A951PNX3"/>
<name>A0A951PNX3_9CYAN</name>
<dbReference type="EMBL" id="JAHHIF010000027">
    <property type="protein sequence ID" value="MBW4546641.1"/>
    <property type="molecule type" value="Genomic_DNA"/>
</dbReference>
<protein>
    <submittedName>
        <fullName evidence="1">Uncharacterized protein</fullName>
    </submittedName>
</protein>
<organism evidence="1 2">
    <name type="scientific">Symplocastrum torsivum CPER-KK1</name>
    <dbReference type="NCBI Taxonomy" id="450513"/>
    <lineage>
        <taxon>Bacteria</taxon>
        <taxon>Bacillati</taxon>
        <taxon>Cyanobacteriota</taxon>
        <taxon>Cyanophyceae</taxon>
        <taxon>Oscillatoriophycideae</taxon>
        <taxon>Oscillatoriales</taxon>
        <taxon>Microcoleaceae</taxon>
        <taxon>Symplocastrum</taxon>
    </lineage>
</organism>
<evidence type="ECO:0000313" key="2">
    <source>
        <dbReference type="Proteomes" id="UP000753908"/>
    </source>
</evidence>
<sequence length="127" mass="14711">MKPKFKNTVAWEQAELLMQPALIRIVDQVRKQLEDTTWKATYKDIQTPIPGYQLCLEKQDTSICVDLWELCFQVCFRNYKPVHSELESQEVEIDTTLIDETGDVDWQCLDTKAQQLVAQVFADLSAV</sequence>
<gene>
    <name evidence="1" type="ORF">KME25_19675</name>
</gene>
<reference evidence="1" key="2">
    <citation type="journal article" date="2022" name="Microbiol. Resour. Announc.">
        <title>Metagenome Sequencing to Explore Phylogenomics of Terrestrial Cyanobacteria.</title>
        <authorList>
            <person name="Ward R.D."/>
            <person name="Stajich J.E."/>
            <person name="Johansen J.R."/>
            <person name="Huntemann M."/>
            <person name="Clum A."/>
            <person name="Foster B."/>
            <person name="Foster B."/>
            <person name="Roux S."/>
            <person name="Palaniappan K."/>
            <person name="Varghese N."/>
            <person name="Mukherjee S."/>
            <person name="Reddy T.B.K."/>
            <person name="Daum C."/>
            <person name="Copeland A."/>
            <person name="Chen I.A."/>
            <person name="Ivanova N.N."/>
            <person name="Kyrpides N.C."/>
            <person name="Shapiro N."/>
            <person name="Eloe-Fadrosh E.A."/>
            <person name="Pietrasiak N."/>
        </authorList>
    </citation>
    <scope>NUCLEOTIDE SEQUENCE</scope>
    <source>
        <strain evidence="1">CPER-KK1</strain>
    </source>
</reference>
<reference evidence="1" key="1">
    <citation type="submission" date="2021-05" db="EMBL/GenBank/DDBJ databases">
        <authorList>
            <person name="Pietrasiak N."/>
            <person name="Ward R."/>
            <person name="Stajich J.E."/>
            <person name="Kurbessoian T."/>
        </authorList>
    </citation>
    <scope>NUCLEOTIDE SEQUENCE</scope>
    <source>
        <strain evidence="1">CPER-KK1</strain>
    </source>
</reference>
<accession>A0A951PNX3</accession>
<comment type="caution">
    <text evidence="1">The sequence shown here is derived from an EMBL/GenBank/DDBJ whole genome shotgun (WGS) entry which is preliminary data.</text>
</comment>
<evidence type="ECO:0000313" key="1">
    <source>
        <dbReference type="EMBL" id="MBW4546641.1"/>
    </source>
</evidence>
<dbReference type="Proteomes" id="UP000753908">
    <property type="component" value="Unassembled WGS sequence"/>
</dbReference>